<reference evidence="1 2" key="1">
    <citation type="journal article" date="2009" name="PLoS ONE">
        <title>Genome sequence of the versatile fish pathogen Edwardsiella tarda provides insights into its adaptation to broad host ranges and intracellular niches.</title>
        <authorList>
            <person name="Wang Q."/>
            <person name="Yang M."/>
            <person name="Xiao J."/>
            <person name="Wu H."/>
            <person name="Wang X."/>
            <person name="Lv Y."/>
            <person name="Xu L."/>
            <person name="Zheng H."/>
            <person name="Wang S."/>
            <person name="Zhao G."/>
            <person name="Liu Q."/>
            <person name="Zhang Y."/>
        </authorList>
    </citation>
    <scope>NUCLEOTIDE SEQUENCE [LARGE SCALE GENOMIC DNA]</scope>
    <source>
        <strain evidence="2">EIB202 / CCTCC M208068</strain>
    </source>
</reference>
<dbReference type="KEGG" id="etr:ETAE_3036"/>
<dbReference type="Proteomes" id="UP000002634">
    <property type="component" value="Chromosome"/>
</dbReference>
<evidence type="ECO:0000313" key="2">
    <source>
        <dbReference type="Proteomes" id="UP000002634"/>
    </source>
</evidence>
<evidence type="ECO:0000313" key="1">
    <source>
        <dbReference type="EMBL" id="ACY85869.1"/>
    </source>
</evidence>
<dbReference type="EMBL" id="CP001135">
    <property type="protein sequence ID" value="ACY85869.1"/>
    <property type="molecule type" value="Genomic_DNA"/>
</dbReference>
<gene>
    <name evidence="1" type="ordered locus">ETAE_3036</name>
</gene>
<keyword evidence="2" id="KW-1185">Reference proteome</keyword>
<proteinExistence type="predicted"/>
<dbReference type="AlphaFoldDB" id="A0AAU8P5Y6"/>
<name>A0AAU8P5Y6_EDWPI</name>
<accession>A0AAU8P5Y6</accession>
<sequence>MYPPLSIAKSGIASFSLPLSKVKKTEFDQYVGFINCFLVFKRLFKPKWSKWS</sequence>
<protein>
    <submittedName>
        <fullName evidence="1">Uncharacterized protein</fullName>
    </submittedName>
</protein>
<organism evidence="1 2">
    <name type="scientific">Edwardsiella piscicida</name>
    <dbReference type="NCBI Taxonomy" id="1263550"/>
    <lineage>
        <taxon>Bacteria</taxon>
        <taxon>Pseudomonadati</taxon>
        <taxon>Pseudomonadota</taxon>
        <taxon>Gammaproteobacteria</taxon>
        <taxon>Enterobacterales</taxon>
        <taxon>Hafniaceae</taxon>
        <taxon>Edwardsiella</taxon>
    </lineage>
</organism>